<keyword evidence="3" id="KW-1185">Reference proteome</keyword>
<reference evidence="2" key="2">
    <citation type="submission" date="2021-02" db="EMBL/GenBank/DDBJ databases">
        <authorList>
            <person name="Kimball J.A."/>
            <person name="Haas M.W."/>
            <person name="Macchietto M."/>
            <person name="Kono T."/>
            <person name="Duquette J."/>
            <person name="Shao M."/>
        </authorList>
    </citation>
    <scope>NUCLEOTIDE SEQUENCE</scope>
    <source>
        <tissue evidence="2">Fresh leaf tissue</tissue>
    </source>
</reference>
<gene>
    <name evidence="2" type="ORF">GUJ93_ZPchr0003g16952</name>
</gene>
<protein>
    <submittedName>
        <fullName evidence="2">Uncharacterized protein</fullName>
    </submittedName>
</protein>
<dbReference type="EMBL" id="JAAALK010000286">
    <property type="protein sequence ID" value="KAG8061784.1"/>
    <property type="molecule type" value="Genomic_DNA"/>
</dbReference>
<dbReference type="Proteomes" id="UP000729402">
    <property type="component" value="Unassembled WGS sequence"/>
</dbReference>
<reference evidence="2" key="1">
    <citation type="journal article" date="2021" name="bioRxiv">
        <title>Whole Genome Assembly and Annotation of Northern Wild Rice, Zizania palustris L., Supports a Whole Genome Duplication in the Zizania Genus.</title>
        <authorList>
            <person name="Haas M."/>
            <person name="Kono T."/>
            <person name="Macchietto M."/>
            <person name="Millas R."/>
            <person name="McGilp L."/>
            <person name="Shao M."/>
            <person name="Duquette J."/>
            <person name="Hirsch C.N."/>
            <person name="Kimball J."/>
        </authorList>
    </citation>
    <scope>NUCLEOTIDE SEQUENCE</scope>
    <source>
        <tissue evidence="2">Fresh leaf tissue</tissue>
    </source>
</reference>
<feature type="region of interest" description="Disordered" evidence="1">
    <location>
        <begin position="89"/>
        <end position="110"/>
    </location>
</feature>
<dbReference type="AlphaFoldDB" id="A0A8J5S8S1"/>
<evidence type="ECO:0000313" key="3">
    <source>
        <dbReference type="Proteomes" id="UP000729402"/>
    </source>
</evidence>
<comment type="caution">
    <text evidence="2">The sequence shown here is derived from an EMBL/GenBank/DDBJ whole genome shotgun (WGS) entry which is preliminary data.</text>
</comment>
<evidence type="ECO:0000256" key="1">
    <source>
        <dbReference type="SAM" id="MobiDB-lite"/>
    </source>
</evidence>
<organism evidence="2 3">
    <name type="scientific">Zizania palustris</name>
    <name type="common">Northern wild rice</name>
    <dbReference type="NCBI Taxonomy" id="103762"/>
    <lineage>
        <taxon>Eukaryota</taxon>
        <taxon>Viridiplantae</taxon>
        <taxon>Streptophyta</taxon>
        <taxon>Embryophyta</taxon>
        <taxon>Tracheophyta</taxon>
        <taxon>Spermatophyta</taxon>
        <taxon>Magnoliopsida</taxon>
        <taxon>Liliopsida</taxon>
        <taxon>Poales</taxon>
        <taxon>Poaceae</taxon>
        <taxon>BOP clade</taxon>
        <taxon>Oryzoideae</taxon>
        <taxon>Oryzeae</taxon>
        <taxon>Zizaniinae</taxon>
        <taxon>Zizania</taxon>
    </lineage>
</organism>
<proteinExistence type="predicted"/>
<evidence type="ECO:0000313" key="2">
    <source>
        <dbReference type="EMBL" id="KAG8061784.1"/>
    </source>
</evidence>
<sequence length="110" mass="12537">MHAPMLTMLVKLRKSRNSMKNPAEISESKPSMKPKELIDTQIEHGKHELVTNLMCFVLEVVARLVALHHTTTVQMERRNRVSVCYRAAHASSSLSSDLTIQKGADEKRRR</sequence>
<feature type="region of interest" description="Disordered" evidence="1">
    <location>
        <begin position="13"/>
        <end position="33"/>
    </location>
</feature>
<accession>A0A8J5S8S1</accession>
<name>A0A8J5S8S1_ZIZPA</name>